<evidence type="ECO:0000313" key="7">
    <source>
        <dbReference type="Proteomes" id="UP000515514"/>
    </source>
</evidence>
<dbReference type="InterPro" id="IPR013766">
    <property type="entry name" value="Thioredoxin_domain"/>
</dbReference>
<feature type="domain" description="Thioredoxin" evidence="5">
    <location>
        <begin position="251"/>
        <end position="392"/>
    </location>
</feature>
<reference evidence="6 7" key="1">
    <citation type="submission" date="2020-04" db="EMBL/GenBank/DDBJ databases">
        <title>Genome sequence of Altibacter aquimarinus strain ALE3EI.</title>
        <authorList>
            <person name="Oh H.-M."/>
            <person name="Jang D."/>
        </authorList>
    </citation>
    <scope>NUCLEOTIDE SEQUENCE [LARGE SCALE GENOMIC DNA]</scope>
    <source>
        <strain evidence="6 7">ALE3EI</strain>
    </source>
</reference>
<dbReference type="AlphaFoldDB" id="A0A7G8PXA3"/>
<dbReference type="InterPro" id="IPR050553">
    <property type="entry name" value="Thioredoxin_ResA/DsbE_sf"/>
</dbReference>
<dbReference type="GO" id="GO:0016209">
    <property type="term" value="F:antioxidant activity"/>
    <property type="evidence" value="ECO:0007669"/>
    <property type="project" value="InterPro"/>
</dbReference>
<proteinExistence type="predicted"/>
<sequence>MIAPFCLEKNTTIFVGQISMIMRRYIPVLLTLLLFSCSNDPDTYTLDGTASGFDDGTQVFVYEVVDANQPVIVDTIQIENGTFTAEYPKTDVVAIRYLSVQNPQGTVVFIPENENLKATLYKDSMFASSVSGGKENLALSDLNRKLRMFQNRKRDVGQRFRQARQEQDQMLASELQKENISLNQQEAIAKKQYIKENTNTLFALMLTSEMLSKRELTATEANEVVESLSPKMAETQMAKKITSALASLSKGEVGSKAPDFTAPDPNGNMLSLKETLGKYTLVDFWASWCKPCRMENPNVVRVYNKYHDKGLNIISVSLDRANQKDRWLKAIADDQMDWYHVSNLQFWQDPIAKDYNVRSIPATFLLDENGTIIAKNLRGAQLETQMAALLGP</sequence>
<dbReference type="GO" id="GO:0017004">
    <property type="term" value="P:cytochrome complex assembly"/>
    <property type="evidence" value="ECO:0007669"/>
    <property type="project" value="UniProtKB-KW"/>
</dbReference>
<dbReference type="InterPro" id="IPR036249">
    <property type="entry name" value="Thioredoxin-like_sf"/>
</dbReference>
<dbReference type="PROSITE" id="PS51352">
    <property type="entry name" value="THIOREDOXIN_2"/>
    <property type="match status" value="1"/>
</dbReference>
<keyword evidence="4" id="KW-0676">Redox-active center</keyword>
<dbReference type="Gene3D" id="3.40.30.10">
    <property type="entry name" value="Glutaredoxin"/>
    <property type="match status" value="1"/>
</dbReference>
<dbReference type="EMBL" id="CP052909">
    <property type="protein sequence ID" value="QNJ98969.1"/>
    <property type="molecule type" value="Genomic_DNA"/>
</dbReference>
<name>A0A7G8PXA3_9FLAO</name>
<dbReference type="PANTHER" id="PTHR42852:SF6">
    <property type="entry name" value="THIOL:DISULFIDE INTERCHANGE PROTEIN DSBE"/>
    <property type="match status" value="1"/>
</dbReference>
<dbReference type="Pfam" id="PF00578">
    <property type="entry name" value="AhpC-TSA"/>
    <property type="match status" value="1"/>
</dbReference>
<protein>
    <submittedName>
        <fullName evidence="6">AhpC/TSA family protein</fullName>
    </submittedName>
</protein>
<gene>
    <name evidence="6" type="ORF">ALE3EI_2432</name>
</gene>
<keyword evidence="2" id="KW-0201">Cytochrome c-type biogenesis</keyword>
<evidence type="ECO:0000256" key="1">
    <source>
        <dbReference type="ARBA" id="ARBA00004196"/>
    </source>
</evidence>
<dbReference type="GO" id="GO:0016491">
    <property type="term" value="F:oxidoreductase activity"/>
    <property type="evidence" value="ECO:0007669"/>
    <property type="project" value="InterPro"/>
</dbReference>
<dbReference type="Pfam" id="PF14289">
    <property type="entry name" value="DUF4369"/>
    <property type="match status" value="1"/>
</dbReference>
<evidence type="ECO:0000256" key="2">
    <source>
        <dbReference type="ARBA" id="ARBA00022748"/>
    </source>
</evidence>
<dbReference type="InterPro" id="IPR000866">
    <property type="entry name" value="AhpC/TSA"/>
</dbReference>
<dbReference type="GO" id="GO:0030313">
    <property type="term" value="C:cell envelope"/>
    <property type="evidence" value="ECO:0007669"/>
    <property type="project" value="UniProtKB-SubCell"/>
</dbReference>
<dbReference type="CDD" id="cd02966">
    <property type="entry name" value="TlpA_like_family"/>
    <property type="match status" value="1"/>
</dbReference>
<dbReference type="KEGG" id="alti:ALE3EI_2432"/>
<keyword evidence="7" id="KW-1185">Reference proteome</keyword>
<evidence type="ECO:0000259" key="5">
    <source>
        <dbReference type="PROSITE" id="PS51352"/>
    </source>
</evidence>
<keyword evidence="3" id="KW-1015">Disulfide bond</keyword>
<organism evidence="6 7">
    <name type="scientific">Constantimarinum furrinae</name>
    <dbReference type="NCBI Taxonomy" id="2562285"/>
    <lineage>
        <taxon>Bacteria</taxon>
        <taxon>Pseudomonadati</taxon>
        <taxon>Bacteroidota</taxon>
        <taxon>Flavobacteriia</taxon>
        <taxon>Flavobacteriales</taxon>
        <taxon>Flavobacteriaceae</taxon>
        <taxon>Altibacter/Constantimarinum group</taxon>
        <taxon>Constantimarinum</taxon>
    </lineage>
</organism>
<dbReference type="Proteomes" id="UP000515514">
    <property type="component" value="Chromosome"/>
</dbReference>
<evidence type="ECO:0000256" key="4">
    <source>
        <dbReference type="ARBA" id="ARBA00023284"/>
    </source>
</evidence>
<dbReference type="SUPFAM" id="SSF52833">
    <property type="entry name" value="Thioredoxin-like"/>
    <property type="match status" value="1"/>
</dbReference>
<dbReference type="InterPro" id="IPR025380">
    <property type="entry name" value="DUF4369"/>
</dbReference>
<evidence type="ECO:0000256" key="3">
    <source>
        <dbReference type="ARBA" id="ARBA00023157"/>
    </source>
</evidence>
<evidence type="ECO:0000313" key="6">
    <source>
        <dbReference type="EMBL" id="QNJ98969.1"/>
    </source>
</evidence>
<dbReference type="PANTHER" id="PTHR42852">
    <property type="entry name" value="THIOL:DISULFIDE INTERCHANGE PROTEIN DSBE"/>
    <property type="match status" value="1"/>
</dbReference>
<comment type="subcellular location">
    <subcellularLocation>
        <location evidence="1">Cell envelope</location>
    </subcellularLocation>
</comment>
<accession>A0A7G8PXA3</accession>